<evidence type="ECO:0000313" key="13">
    <source>
        <dbReference type="Proteomes" id="UP001166674"/>
    </source>
</evidence>
<dbReference type="Gene3D" id="3.30.390.130">
    <property type="match status" value="1"/>
</dbReference>
<keyword evidence="13" id="KW-1185">Reference proteome</keyword>
<evidence type="ECO:0000256" key="10">
    <source>
        <dbReference type="SAM" id="MobiDB-lite"/>
    </source>
</evidence>
<evidence type="ECO:0000256" key="4">
    <source>
        <dbReference type="ARBA" id="ARBA00022679"/>
    </source>
</evidence>
<proteinExistence type="inferred from homology"/>
<evidence type="ECO:0000256" key="5">
    <source>
        <dbReference type="ARBA" id="ARBA00022723"/>
    </source>
</evidence>
<feature type="region of interest" description="Disordered" evidence="10">
    <location>
        <begin position="194"/>
        <end position="231"/>
    </location>
</feature>
<dbReference type="InterPro" id="IPR057051">
    <property type="entry name" value="PARP14_RPM_1"/>
</dbReference>
<dbReference type="InterPro" id="IPR017907">
    <property type="entry name" value="Znf_RING_CS"/>
</dbReference>
<dbReference type="PROSITE" id="PS50089">
    <property type="entry name" value="ZF_RING_2"/>
    <property type="match status" value="1"/>
</dbReference>
<reference evidence="12" key="1">
    <citation type="submission" date="2020-03" db="EMBL/GenBank/DDBJ databases">
        <title>Studies in the Genomics of Life Span.</title>
        <authorList>
            <person name="Glass D."/>
        </authorList>
    </citation>
    <scope>NUCLEOTIDE SEQUENCE</scope>
    <source>
        <strain evidence="12">SUZIE</strain>
        <tissue evidence="12">Muscle</tissue>
    </source>
</reference>
<evidence type="ECO:0000256" key="6">
    <source>
        <dbReference type="ARBA" id="ARBA00022771"/>
    </source>
</evidence>
<keyword evidence="5 9" id="KW-0479">Metal-binding</keyword>
<comment type="caution">
    <text evidence="12">The sequence shown here is derived from an EMBL/GenBank/DDBJ whole genome shotgun (WGS) entry which is preliminary data.</text>
</comment>
<dbReference type="PROSITE" id="PS00518">
    <property type="entry name" value="ZF_RING_1"/>
    <property type="match status" value="1"/>
</dbReference>
<feature type="region of interest" description="Disordered" evidence="10">
    <location>
        <begin position="89"/>
        <end position="123"/>
    </location>
</feature>
<evidence type="ECO:0000256" key="3">
    <source>
        <dbReference type="ARBA" id="ARBA00009413"/>
    </source>
</evidence>
<dbReference type="FunFam" id="3.30.390.130:FF:000001">
    <property type="entry name" value="Probable E3 ubiquitin-protein ligase DTX3"/>
    <property type="match status" value="1"/>
</dbReference>
<name>A0AA41N9U3_SCICA</name>
<dbReference type="InterPro" id="IPR001841">
    <property type="entry name" value="Znf_RING"/>
</dbReference>
<dbReference type="SUPFAM" id="SSF57850">
    <property type="entry name" value="RING/U-box"/>
    <property type="match status" value="1"/>
</dbReference>
<evidence type="ECO:0000256" key="2">
    <source>
        <dbReference type="ARBA" id="ARBA00004906"/>
    </source>
</evidence>
<dbReference type="Pfam" id="PF23222">
    <property type="entry name" value="RRM_PARP14_1"/>
    <property type="match status" value="1"/>
</dbReference>
<feature type="region of interest" description="Disordered" evidence="10">
    <location>
        <begin position="514"/>
        <end position="533"/>
    </location>
</feature>
<protein>
    <recommendedName>
        <fullName evidence="9">E3 ubiquitin-protein ligase</fullName>
        <ecNumber evidence="9">2.3.2.27</ecNumber>
    </recommendedName>
</protein>
<keyword evidence="4 9" id="KW-0808">Transferase</keyword>
<comment type="pathway">
    <text evidence="2 9">Protein modification; protein ubiquitination.</text>
</comment>
<keyword evidence="7 9" id="KW-0862">Zinc</keyword>
<accession>A0AA41N9U3</accession>
<dbReference type="EMBL" id="JAATJV010408455">
    <property type="protein sequence ID" value="MBZ3886431.1"/>
    <property type="molecule type" value="Genomic_DNA"/>
</dbReference>
<evidence type="ECO:0000256" key="1">
    <source>
        <dbReference type="ARBA" id="ARBA00000900"/>
    </source>
</evidence>
<dbReference type="InterPro" id="IPR012677">
    <property type="entry name" value="Nucleotide-bd_a/b_plait_sf"/>
</dbReference>
<evidence type="ECO:0000313" key="12">
    <source>
        <dbReference type="EMBL" id="MBZ3886431.1"/>
    </source>
</evidence>
<dbReference type="GO" id="GO:0005737">
    <property type="term" value="C:cytoplasm"/>
    <property type="evidence" value="ECO:0007669"/>
    <property type="project" value="UniProtKB-SubCell"/>
</dbReference>
<dbReference type="GO" id="GO:0061630">
    <property type="term" value="F:ubiquitin protein ligase activity"/>
    <property type="evidence" value="ECO:0007669"/>
    <property type="project" value="UniProtKB-UniRule"/>
</dbReference>
<organism evidence="12 13">
    <name type="scientific">Sciurus carolinensis</name>
    <name type="common">Eastern gray squirrel</name>
    <dbReference type="NCBI Taxonomy" id="30640"/>
    <lineage>
        <taxon>Eukaryota</taxon>
        <taxon>Metazoa</taxon>
        <taxon>Chordata</taxon>
        <taxon>Craniata</taxon>
        <taxon>Vertebrata</taxon>
        <taxon>Euteleostomi</taxon>
        <taxon>Mammalia</taxon>
        <taxon>Eutheria</taxon>
        <taxon>Euarchontoglires</taxon>
        <taxon>Glires</taxon>
        <taxon>Rodentia</taxon>
        <taxon>Sciuromorpha</taxon>
        <taxon>Sciuridae</taxon>
        <taxon>Sciurinae</taxon>
        <taxon>Sciurini</taxon>
        <taxon>Sciurus</taxon>
    </lineage>
</organism>
<dbReference type="GO" id="GO:0008270">
    <property type="term" value="F:zinc ion binding"/>
    <property type="evidence" value="ECO:0007669"/>
    <property type="project" value="UniProtKB-KW"/>
</dbReference>
<evidence type="ECO:0000259" key="11">
    <source>
        <dbReference type="PROSITE" id="PS50089"/>
    </source>
</evidence>
<dbReference type="PANTHER" id="PTHR12622">
    <property type="entry name" value="DELTEX-RELATED"/>
    <property type="match status" value="1"/>
</dbReference>
<dbReference type="CDD" id="cd09633">
    <property type="entry name" value="Deltex_C"/>
    <property type="match status" value="1"/>
</dbReference>
<keyword evidence="9" id="KW-0963">Cytoplasm</keyword>
<dbReference type="InterPro" id="IPR048409">
    <property type="entry name" value="DTX3L_KH-like"/>
</dbReference>
<evidence type="ECO:0000256" key="9">
    <source>
        <dbReference type="RuleBase" id="RU367105"/>
    </source>
</evidence>
<feature type="domain" description="RING-type" evidence="11">
    <location>
        <begin position="559"/>
        <end position="597"/>
    </location>
</feature>
<sequence>MASNPCPPSPLFVRVSESIPMPRLKLEGYFQSRLSDGGECEVQSVYQSAPGTFQVVFKERAAKERVLKKGEHYILVKDKPVPIFLETTKKPIEDTRPRSSSLTQSQAEAQSKEKHPNKGSVPNTVDSYVQKIFLTVTADLNCDLFSKEQRAHVTTLCPSVKKLEGNNGVEKVCGDFRDIEKIYYFLSEQLLENERNQESSPSATEREPLDQPDWDSSSSPSESKPRSEEKGGQFEIPLPFLEYFRYTCPGKINSIEKRFDVNTKIQGSSPNMVYLDFTSRQSDDIEAAREFFVSEFQKTTESLKQECVPLADHKWANDIKQELSYRFPKLLIKEQGGMLTLLGTQDDISAAKQIINELFVLKPVEIIAPSCMKNKIEVDTAYYKLLKVQLLQEISEIEQKYNIHSKVLEKGQKTCIVFESKDKDIDLSVHAYASFIDAFQQATSQLTKEVLLLKHLGKEKQHLHGTKFADDFTKRYPDIHFVLNRESLTLTGFPNRLAEAKQYVLKRGGLSPSAGEKLNKDHGTPMDIDTKDSKAASPLFKDSASSVASEAGKKEKDICVICMDTISNKYVLPECKHEFCRPCIVTAMAYKPNCPVCLTSYGVQKGNQPDGTMTYRILKTSLPGYPSCHTIVITYEMLGGIQTEEHPNPGKPYHGIHRTAYLPNNKEGKEVLELLHKAFEQKLIFTVGYSRTSGKSDVITWNDIHHKTSQYGGPENYGYPDNHYLERVKEELKAKGIKTMRGAGATGANAALGPAERLLGR</sequence>
<evidence type="ECO:0000256" key="7">
    <source>
        <dbReference type="ARBA" id="ARBA00022833"/>
    </source>
</evidence>
<dbReference type="Pfam" id="PF18102">
    <property type="entry name" value="DTC"/>
    <property type="match status" value="1"/>
</dbReference>
<gene>
    <name evidence="12" type="ORF">SUZIE_187915</name>
</gene>
<dbReference type="InterPro" id="IPR048418">
    <property type="entry name" value="DTX3L_a/b_dom"/>
</dbReference>
<evidence type="ECO:0000256" key="8">
    <source>
        <dbReference type="PROSITE-ProRule" id="PRU00175"/>
    </source>
</evidence>
<dbReference type="EC" id="2.3.2.27" evidence="9"/>
<dbReference type="InterPro" id="IPR039398">
    <property type="entry name" value="Deltex_fam"/>
</dbReference>
<dbReference type="SMART" id="SM00184">
    <property type="entry name" value="RING"/>
    <property type="match status" value="1"/>
</dbReference>
<comment type="subcellular location">
    <subcellularLocation>
        <location evidence="9">Cytoplasm</location>
    </subcellularLocation>
</comment>
<dbReference type="InterPro" id="IPR039396">
    <property type="entry name" value="Deltex_C"/>
</dbReference>
<dbReference type="InterPro" id="IPR013083">
    <property type="entry name" value="Znf_RING/FYVE/PHD"/>
</dbReference>
<comment type="catalytic activity">
    <reaction evidence="1 9">
        <text>S-ubiquitinyl-[E2 ubiquitin-conjugating enzyme]-L-cysteine + [acceptor protein]-L-lysine = [E2 ubiquitin-conjugating enzyme]-L-cysteine + N(6)-ubiquitinyl-[acceptor protein]-L-lysine.</text>
        <dbReference type="EC" id="2.3.2.27"/>
    </reaction>
</comment>
<feature type="compositionally biased region" description="Basic and acidic residues" evidence="10">
    <location>
        <begin position="517"/>
        <end position="533"/>
    </location>
</feature>
<feature type="compositionally biased region" description="Polar residues" evidence="10">
    <location>
        <begin position="98"/>
        <end position="109"/>
    </location>
</feature>
<keyword evidence="6 8" id="KW-0863">Zinc-finger</keyword>
<comment type="similarity">
    <text evidence="3 9">Belongs to the Deltex family.</text>
</comment>
<dbReference type="Pfam" id="PF21717">
    <property type="entry name" value="DTX3L_a-b"/>
    <property type="match status" value="1"/>
</dbReference>
<dbReference type="Gene3D" id="3.30.70.330">
    <property type="match status" value="1"/>
</dbReference>
<dbReference type="Proteomes" id="UP001166674">
    <property type="component" value="Unassembled WGS sequence"/>
</dbReference>
<dbReference type="Pfam" id="PF21718">
    <property type="entry name" value="KH_DTX3L"/>
    <property type="match status" value="2"/>
</dbReference>
<dbReference type="GO" id="GO:0016567">
    <property type="term" value="P:protein ubiquitination"/>
    <property type="evidence" value="ECO:0007669"/>
    <property type="project" value="UniProtKB-UniRule"/>
</dbReference>
<dbReference type="InterPro" id="IPR039399">
    <property type="entry name" value="Deltex_C_sf"/>
</dbReference>
<dbReference type="AlphaFoldDB" id="A0AA41N9U3"/>
<dbReference type="Pfam" id="PF13923">
    <property type="entry name" value="zf-C3HC4_2"/>
    <property type="match status" value="1"/>
</dbReference>
<dbReference type="GO" id="GO:0007219">
    <property type="term" value="P:Notch signaling pathway"/>
    <property type="evidence" value="ECO:0007669"/>
    <property type="project" value="InterPro"/>
</dbReference>
<dbReference type="Gene3D" id="3.30.40.10">
    <property type="entry name" value="Zinc/RING finger domain, C3HC4 (zinc finger)"/>
    <property type="match status" value="1"/>
</dbReference>